<dbReference type="InterPro" id="IPR029058">
    <property type="entry name" value="AB_hydrolase_fold"/>
</dbReference>
<dbReference type="RefSeq" id="XP_052748970.1">
    <property type="nucleotide sequence ID" value="XM_052893010.1"/>
</dbReference>
<evidence type="ECO:0000259" key="1">
    <source>
        <dbReference type="Pfam" id="PF04083"/>
    </source>
</evidence>
<reference evidence="3" key="1">
    <citation type="submission" date="2025-08" db="UniProtKB">
        <authorList>
            <consortium name="RefSeq"/>
        </authorList>
    </citation>
    <scope>IDENTIFICATION</scope>
    <source>
        <tissue evidence="3">Whole larvae</tissue>
    </source>
</reference>
<accession>A0ABM3MC26</accession>
<feature type="domain" description="Partial AB-hydrolase lipase" evidence="1">
    <location>
        <begin position="257"/>
        <end position="308"/>
    </location>
</feature>
<proteinExistence type="predicted"/>
<dbReference type="Pfam" id="PF04083">
    <property type="entry name" value="Abhydro_lipase"/>
    <property type="match status" value="1"/>
</dbReference>
<organism evidence="2 3">
    <name type="scientific">Galleria mellonella</name>
    <name type="common">Greater wax moth</name>
    <dbReference type="NCBI Taxonomy" id="7137"/>
    <lineage>
        <taxon>Eukaryota</taxon>
        <taxon>Metazoa</taxon>
        <taxon>Ecdysozoa</taxon>
        <taxon>Arthropoda</taxon>
        <taxon>Hexapoda</taxon>
        <taxon>Insecta</taxon>
        <taxon>Pterygota</taxon>
        <taxon>Neoptera</taxon>
        <taxon>Endopterygota</taxon>
        <taxon>Lepidoptera</taxon>
        <taxon>Glossata</taxon>
        <taxon>Ditrysia</taxon>
        <taxon>Pyraloidea</taxon>
        <taxon>Pyralidae</taxon>
        <taxon>Galleriinae</taxon>
        <taxon>Galleria</taxon>
    </lineage>
</organism>
<evidence type="ECO:0000313" key="3">
    <source>
        <dbReference type="RefSeq" id="XP_052748970.1"/>
    </source>
</evidence>
<evidence type="ECO:0000313" key="2">
    <source>
        <dbReference type="Proteomes" id="UP001652740"/>
    </source>
</evidence>
<dbReference type="PANTHER" id="PTHR11005">
    <property type="entry name" value="LYSOSOMAL ACID LIPASE-RELATED"/>
    <property type="match status" value="1"/>
</dbReference>
<name>A0ABM3MC26_GALME</name>
<dbReference type="GeneID" id="113512847"/>
<keyword evidence="2" id="KW-1185">Reference proteome</keyword>
<dbReference type="Proteomes" id="UP001652740">
    <property type="component" value="Unplaced"/>
</dbReference>
<dbReference type="InterPro" id="IPR006693">
    <property type="entry name" value="AB_hydrolase_lipase"/>
</dbReference>
<dbReference type="Gene3D" id="3.40.50.1820">
    <property type="entry name" value="alpha/beta hydrolase"/>
    <property type="match status" value="1"/>
</dbReference>
<sequence length="614" mass="69202">MTIRVLSGYPTISCEAACVLAGFPPWDLEAEARASIYKWRAERRSRGECPTEREMSLRKSCARRILLEKWDARLADPGAGLRTVEAVRPVLKHWVNGRRKGPMTFRLTQILTGHGCFSQYLCQIARREPTTECHEYGCDRDTAQHVLEECPAFSAERCVLVAEVGDDLSLPNIVRRMVSNERSWNAMLTFCEAGAGEYPHRSRHAPPPSQTKETGLVDPILSSAIENVIPNINITEIINKYSPLQSHLSEDGKFNFSELAVKYGQKCEEYSVTTEDKYILTIFHIPGKGRPVLLMHGLIDSSDTFIIRGNISLAITLADAGYDVWAANFRGNRYSLGHETLDCEKDKEYWDFSLYEFGYYDSSVCIDFVLQQTDKKKLTVIGHSQGTTNFFVLGSRRPEYNDKINVFIALAPIAYLSHIRGFKGVTVKLATPIYSALTSLGVVDVFKENSALKDFIEVACTQDVGSYELCFDGTIIPGAGFDSEETEPQFSHVVFGHYPARSSIKSIYHLSQIANRNKFANYDYGTIKNLEVYGATDPPEFDLGKVKAKTALFVGENDVFGTVEDVDTLKSQLPNVVKYQILPRKEFSHMDFVWGKHMPETLYPYVFEVLDKYS</sequence>
<gene>
    <name evidence="3" type="primary">LOC113512847</name>
</gene>
<protein>
    <submittedName>
        <fullName evidence="3">Lipase 1-like</fullName>
    </submittedName>
</protein>
<dbReference type="SUPFAM" id="SSF53474">
    <property type="entry name" value="alpha/beta-Hydrolases"/>
    <property type="match status" value="1"/>
</dbReference>